<evidence type="ECO:0000256" key="3">
    <source>
        <dbReference type="SAM" id="MobiDB-lite"/>
    </source>
</evidence>
<dbReference type="GO" id="GO:0016887">
    <property type="term" value="F:ATP hydrolysis activity"/>
    <property type="evidence" value="ECO:0007669"/>
    <property type="project" value="InterPro"/>
</dbReference>
<evidence type="ECO:0000256" key="1">
    <source>
        <dbReference type="ARBA" id="ARBA00006082"/>
    </source>
</evidence>
<dbReference type="EMBL" id="JH793830">
    <property type="protein sequence ID" value="ELQ39374.1"/>
    <property type="molecule type" value="Genomic_DNA"/>
</dbReference>
<organism evidence="5">
    <name type="scientific">Pyricularia oryzae (strain Y34)</name>
    <name type="common">Rice blast fungus</name>
    <name type="synonym">Magnaporthe oryzae</name>
    <dbReference type="NCBI Taxonomy" id="1143189"/>
    <lineage>
        <taxon>Eukaryota</taxon>
        <taxon>Fungi</taxon>
        <taxon>Dikarya</taxon>
        <taxon>Ascomycota</taxon>
        <taxon>Pezizomycotina</taxon>
        <taxon>Sordariomycetes</taxon>
        <taxon>Sordariomycetidae</taxon>
        <taxon>Magnaporthales</taxon>
        <taxon>Pyriculariaceae</taxon>
        <taxon>Pyricularia</taxon>
    </lineage>
</organism>
<dbReference type="PANTHER" id="PTHR10073:SF41">
    <property type="entry name" value="MISMATCH REPAIR PROTEIN, PUTATIVE (AFU_ORTHOLOGUE AFUA_8G05820)-RELATED"/>
    <property type="match status" value="1"/>
</dbReference>
<dbReference type="InterPro" id="IPR013507">
    <property type="entry name" value="DNA_mismatch_S5_2-like"/>
</dbReference>
<dbReference type="SUPFAM" id="SSF55874">
    <property type="entry name" value="ATPase domain of HSP90 chaperone/DNA topoisomerase II/histidine kinase"/>
    <property type="match status" value="1"/>
</dbReference>
<evidence type="ECO:0000259" key="4">
    <source>
        <dbReference type="SMART" id="SM01340"/>
    </source>
</evidence>
<dbReference type="GO" id="GO:0140664">
    <property type="term" value="F:ATP-dependent DNA damage sensor activity"/>
    <property type="evidence" value="ECO:0007669"/>
    <property type="project" value="InterPro"/>
</dbReference>
<dbReference type="GO" id="GO:0032389">
    <property type="term" value="C:MutLalpha complex"/>
    <property type="evidence" value="ECO:0007669"/>
    <property type="project" value="TreeGrafter"/>
</dbReference>
<dbReference type="PANTHER" id="PTHR10073">
    <property type="entry name" value="DNA MISMATCH REPAIR PROTEIN MLH, PMS, MUTL"/>
    <property type="match status" value="1"/>
</dbReference>
<gene>
    <name evidence="5" type="ORF">OOU_Y34scaffold00500g21</name>
</gene>
<dbReference type="InterPro" id="IPR036890">
    <property type="entry name" value="HATPase_C_sf"/>
</dbReference>
<feature type="compositionally biased region" description="Polar residues" evidence="3">
    <location>
        <begin position="646"/>
        <end position="665"/>
    </location>
</feature>
<reference evidence="5" key="1">
    <citation type="journal article" date="2012" name="PLoS Genet.">
        <title>Comparative analysis of the genomes of two field isolates of the rice blast fungus Magnaporthe oryzae.</title>
        <authorList>
            <person name="Xue M."/>
            <person name="Yang J."/>
            <person name="Li Z."/>
            <person name="Hu S."/>
            <person name="Yao N."/>
            <person name="Dean R.A."/>
            <person name="Zhao W."/>
            <person name="Shen M."/>
            <person name="Zhang H."/>
            <person name="Li C."/>
            <person name="Liu L."/>
            <person name="Cao L."/>
            <person name="Xu X."/>
            <person name="Xing Y."/>
            <person name="Hsiang T."/>
            <person name="Zhang Z."/>
            <person name="Xu J.R."/>
            <person name="Peng Y.L."/>
        </authorList>
    </citation>
    <scope>NUCLEOTIDE SEQUENCE</scope>
    <source>
        <strain evidence="5">Y34</strain>
    </source>
</reference>
<dbReference type="InterPro" id="IPR038973">
    <property type="entry name" value="MutL/Mlh/Pms-like"/>
</dbReference>
<feature type="region of interest" description="Disordered" evidence="3">
    <location>
        <begin position="404"/>
        <end position="431"/>
    </location>
</feature>
<dbReference type="SUPFAM" id="SSF54211">
    <property type="entry name" value="Ribosomal protein S5 domain 2-like"/>
    <property type="match status" value="1"/>
</dbReference>
<dbReference type="Pfam" id="PF01119">
    <property type="entry name" value="DNA_mis_repair"/>
    <property type="match status" value="1"/>
</dbReference>
<feature type="compositionally biased region" description="Basic and acidic residues" evidence="3">
    <location>
        <begin position="474"/>
        <end position="484"/>
    </location>
</feature>
<dbReference type="InterPro" id="IPR002099">
    <property type="entry name" value="MutL/Mlh/PMS"/>
</dbReference>
<feature type="region of interest" description="Disordered" evidence="3">
    <location>
        <begin position="614"/>
        <end position="721"/>
    </location>
</feature>
<sequence length="928" mass="100811">MPIAPLPQDAVRLLRAHVVISTPVSVVKELLDNSIDAKATSIEVLVSRNTVDRIEVRDNGVGIETRDFEALGRRGHTSKLKSADELENIGGTSLGFRGEALAAVAAVAKVTVTTRTAADDTATVFDLLANGKGTLKNTIKSTPVGTTVTASEMFERLPVRKKVAIKEAKSTMVKMKQLLTAYALARPQLKLSIKEIGVAHPCLSYSPRLYATMKAAAACLFGSDLVAQCVEMTHKADASTRRRNLADGVVSEPPDQCGGYIKIDALVPVPGIVPVKISNKGAFFSVDSRPVSASRTVFKKIYSRFKKCISKSLEASDDGKQAKEPFIALNIKCPQGSYDVSIGPAKDDVLFTDEQGIIDACDALFENTYGLSALQGETQRSSNMSLVNSVNSGEHMQNLGILSKNGSEKAGGIDFSPSPNRPADASPQEPASDYTIFDHVTYVNNPPNNQTTSRDGQWSVRMMGGESSEDEDSLPTRKQPEKQGSDTIELCAQSDPTLPTPLHEEEEVARPLDGVNPWMLAKLNAAIKQANGSRPVPVAPQLTTATVTSHTSLRESQVPRPELAPGQALWDMTPATDAPISPPRFPAVRDLEFSIFGQSPVLSPISASLSTPRNVFRSPLLSGNREHRRSLSPFRASPQQEAHPESNYQTPPSSSGADQRPQAQRSSEKGNFRGGLRQFRQGKLFSGKGCGSNRPKGDSGGSVPRFHNPEPHGSDSLMPHLGSQEIRGRQPLRQLSPSQQNGRDEVPSNLLVRGRQSLRSEPSGRSFATATAPFSSIISLGAPMQPEITTRALLQQEASRIDDDIPNHEMSFRAAMRNKSRSKSRRRSKRLKSSMLALETATQDTLGLETWIENFDFKPLRALEEQLSAVDDYLLTGKIHEGLSISHDTMGALEAQLKSILYERLVDDSGQRCNCEIDLRRAMAREQA</sequence>
<dbReference type="SMART" id="SM01340">
    <property type="entry name" value="DNA_mis_repair"/>
    <property type="match status" value="1"/>
</dbReference>
<protein>
    <recommendedName>
        <fullName evidence="4">DNA mismatch repair protein S5 domain-containing protein</fullName>
    </recommendedName>
</protein>
<accession>A0AA97NZV8</accession>
<dbReference type="NCBIfam" id="TIGR00585">
    <property type="entry name" value="mutl"/>
    <property type="match status" value="1"/>
</dbReference>
<dbReference type="Proteomes" id="UP000011086">
    <property type="component" value="Unassembled WGS sequence"/>
</dbReference>
<dbReference type="InterPro" id="IPR014762">
    <property type="entry name" value="DNA_mismatch_repair_CS"/>
</dbReference>
<keyword evidence="2" id="KW-0227">DNA damage</keyword>
<feature type="region of interest" description="Disordered" evidence="3">
    <location>
        <begin position="463"/>
        <end position="486"/>
    </location>
</feature>
<evidence type="ECO:0000313" key="5">
    <source>
        <dbReference type="EMBL" id="ELQ39374.1"/>
    </source>
</evidence>
<dbReference type="AlphaFoldDB" id="A0AA97NZV8"/>
<name>A0AA97NZV8_PYRO3</name>
<comment type="similarity">
    <text evidence="1">Belongs to the DNA mismatch repair MutL/HexB family.</text>
</comment>
<dbReference type="GO" id="GO:0030983">
    <property type="term" value="F:mismatched DNA binding"/>
    <property type="evidence" value="ECO:0007669"/>
    <property type="project" value="InterPro"/>
</dbReference>
<dbReference type="Gene3D" id="3.30.230.10">
    <property type="match status" value="1"/>
</dbReference>
<evidence type="ECO:0000256" key="2">
    <source>
        <dbReference type="ARBA" id="ARBA00022763"/>
    </source>
</evidence>
<dbReference type="PROSITE" id="PS00058">
    <property type="entry name" value="DNA_MISMATCH_REPAIR_1"/>
    <property type="match status" value="1"/>
</dbReference>
<dbReference type="GO" id="GO:0005524">
    <property type="term" value="F:ATP binding"/>
    <property type="evidence" value="ECO:0007669"/>
    <property type="project" value="InterPro"/>
</dbReference>
<dbReference type="GO" id="GO:0006298">
    <property type="term" value="P:mismatch repair"/>
    <property type="evidence" value="ECO:0007669"/>
    <property type="project" value="InterPro"/>
</dbReference>
<proteinExistence type="inferred from homology"/>
<dbReference type="Pfam" id="PF13589">
    <property type="entry name" value="HATPase_c_3"/>
    <property type="match status" value="1"/>
</dbReference>
<dbReference type="InterPro" id="IPR020568">
    <property type="entry name" value="Ribosomal_Su5_D2-typ_SF"/>
</dbReference>
<dbReference type="Gene3D" id="3.30.565.10">
    <property type="entry name" value="Histidine kinase-like ATPase, C-terminal domain"/>
    <property type="match status" value="1"/>
</dbReference>
<feature type="domain" description="DNA mismatch repair protein S5" evidence="4">
    <location>
        <begin position="217"/>
        <end position="370"/>
    </location>
</feature>
<dbReference type="GO" id="GO:0061982">
    <property type="term" value="P:meiosis I cell cycle process"/>
    <property type="evidence" value="ECO:0007669"/>
    <property type="project" value="UniProtKB-ARBA"/>
</dbReference>
<dbReference type="FunFam" id="3.30.565.10:FF:000017">
    <property type="entry name" value="PMS1 homolog 1, mismatch repair system component"/>
    <property type="match status" value="1"/>
</dbReference>
<dbReference type="InterPro" id="IPR014721">
    <property type="entry name" value="Ribsml_uS5_D2-typ_fold_subgr"/>
</dbReference>